<dbReference type="EMBL" id="UXAW01000045">
    <property type="protein sequence ID" value="VDC22685.1"/>
    <property type="molecule type" value="Genomic_DNA"/>
</dbReference>
<feature type="binding site" evidence="3">
    <location>
        <position position="209"/>
    </location>
    <ligand>
        <name>FAD</name>
        <dbReference type="ChEBI" id="CHEBI:57692"/>
    </ligand>
</feature>
<dbReference type="InterPro" id="IPR014730">
    <property type="entry name" value="ETF_a/b_N"/>
</dbReference>
<dbReference type="GO" id="GO:0033539">
    <property type="term" value="P:fatty acid beta-oxidation using acyl-CoA dehydrogenase"/>
    <property type="evidence" value="ECO:0007669"/>
    <property type="project" value="TreeGrafter"/>
</dbReference>
<evidence type="ECO:0000256" key="1">
    <source>
        <dbReference type="ARBA" id="ARBA00005817"/>
    </source>
</evidence>
<dbReference type="InterPro" id="IPR001308">
    <property type="entry name" value="ETF_a/FixB"/>
</dbReference>
<name>A0A3P5WMA3_9RHOB</name>
<comment type="cofactor">
    <cofactor evidence="3">
        <name>FAD</name>
        <dbReference type="ChEBI" id="CHEBI:57692"/>
    </cofactor>
    <text evidence="3">Binds 1 FAD per dimer.</text>
</comment>
<evidence type="ECO:0000256" key="3">
    <source>
        <dbReference type="PIRSR" id="PIRSR000089-1"/>
    </source>
</evidence>
<dbReference type="Gene3D" id="3.40.50.620">
    <property type="entry name" value="HUPs"/>
    <property type="match status" value="1"/>
</dbReference>
<dbReference type="Pfam" id="PF01012">
    <property type="entry name" value="ETF"/>
    <property type="match status" value="1"/>
</dbReference>
<feature type="binding site" evidence="3">
    <location>
        <begin position="248"/>
        <end position="252"/>
    </location>
    <ligand>
        <name>FAD</name>
        <dbReference type="ChEBI" id="CHEBI:57692"/>
    </ligand>
</feature>
<feature type="domain" description="Electron transfer flavoprotein alpha/beta-subunit N-terminal" evidence="4">
    <location>
        <begin position="3"/>
        <end position="183"/>
    </location>
</feature>
<dbReference type="InterPro" id="IPR014729">
    <property type="entry name" value="Rossmann-like_a/b/a_fold"/>
</dbReference>
<dbReference type="Proteomes" id="UP000277498">
    <property type="component" value="Unassembled WGS sequence"/>
</dbReference>
<gene>
    <name evidence="5" type="primary">acrA</name>
    <name evidence="5" type="ORF">XINFAN_00852</name>
</gene>
<feature type="binding site" evidence="3">
    <location>
        <begin position="234"/>
        <end position="235"/>
    </location>
    <ligand>
        <name>FAD</name>
        <dbReference type="ChEBI" id="CHEBI:57692"/>
    </ligand>
</feature>
<dbReference type="SUPFAM" id="SSF52467">
    <property type="entry name" value="DHS-like NAD/FAD-binding domain"/>
    <property type="match status" value="1"/>
</dbReference>
<dbReference type="PANTHER" id="PTHR43153:SF1">
    <property type="entry name" value="ELECTRON TRANSFER FLAVOPROTEIN SUBUNIT ALPHA, MITOCHONDRIAL"/>
    <property type="match status" value="1"/>
</dbReference>
<dbReference type="PIRSF" id="PIRSF000089">
    <property type="entry name" value="Electra_flavoP_a"/>
    <property type="match status" value="1"/>
</dbReference>
<feature type="binding site" evidence="3">
    <location>
        <begin position="265"/>
        <end position="272"/>
    </location>
    <ligand>
        <name>FAD</name>
        <dbReference type="ChEBI" id="CHEBI:57692"/>
    </ligand>
</feature>
<dbReference type="InterPro" id="IPR029035">
    <property type="entry name" value="DHS-like_NAD/FAD-binding_dom"/>
</dbReference>
<dbReference type="Gene3D" id="3.40.50.1220">
    <property type="entry name" value="TPP-binding domain"/>
    <property type="match status" value="1"/>
</dbReference>
<keyword evidence="2" id="KW-0249">Electron transport</keyword>
<proteinExistence type="inferred from homology"/>
<dbReference type="SMART" id="SM00893">
    <property type="entry name" value="ETF"/>
    <property type="match status" value="1"/>
</dbReference>
<keyword evidence="6" id="KW-1185">Reference proteome</keyword>
<keyword evidence="2" id="KW-0813">Transport</keyword>
<evidence type="ECO:0000256" key="2">
    <source>
        <dbReference type="ARBA" id="ARBA00022982"/>
    </source>
</evidence>
<dbReference type="AlphaFoldDB" id="A0A3P5WMA3"/>
<dbReference type="GO" id="GO:0050660">
    <property type="term" value="F:flavin adenine dinucleotide binding"/>
    <property type="evidence" value="ECO:0007669"/>
    <property type="project" value="InterPro"/>
</dbReference>
<dbReference type="SUPFAM" id="SSF52402">
    <property type="entry name" value="Adenine nucleotide alpha hydrolases-like"/>
    <property type="match status" value="1"/>
</dbReference>
<reference evidence="5 6" key="1">
    <citation type="submission" date="2018-11" db="EMBL/GenBank/DDBJ databases">
        <authorList>
            <person name="Criscuolo A."/>
        </authorList>
    </citation>
    <scope>NUCLEOTIDE SEQUENCE [LARGE SCALE GENOMIC DNA]</scope>
    <source>
        <strain evidence="5">ACIP111625</strain>
    </source>
</reference>
<evidence type="ECO:0000313" key="5">
    <source>
        <dbReference type="EMBL" id="VDC22685.1"/>
    </source>
</evidence>
<dbReference type="RefSeq" id="WP_124085282.1">
    <property type="nucleotide sequence ID" value="NZ_UXAW01000045.1"/>
</dbReference>
<dbReference type="OrthoDB" id="9770286at2"/>
<feature type="binding site" evidence="3">
    <location>
        <position position="286"/>
    </location>
    <ligand>
        <name>FAD</name>
        <dbReference type="ChEBI" id="CHEBI:57692"/>
    </ligand>
</feature>
<evidence type="ECO:0000259" key="4">
    <source>
        <dbReference type="SMART" id="SM00893"/>
    </source>
</evidence>
<dbReference type="PANTHER" id="PTHR43153">
    <property type="entry name" value="ELECTRON TRANSFER FLAVOPROTEIN ALPHA"/>
    <property type="match status" value="1"/>
</dbReference>
<dbReference type="GO" id="GO:0009055">
    <property type="term" value="F:electron transfer activity"/>
    <property type="evidence" value="ECO:0007669"/>
    <property type="project" value="InterPro"/>
</dbReference>
<organism evidence="5 6">
    <name type="scientific">Pseudogemmobacter humi</name>
    <dbReference type="NCBI Taxonomy" id="2483812"/>
    <lineage>
        <taxon>Bacteria</taxon>
        <taxon>Pseudomonadati</taxon>
        <taxon>Pseudomonadota</taxon>
        <taxon>Alphaproteobacteria</taxon>
        <taxon>Rhodobacterales</taxon>
        <taxon>Paracoccaceae</taxon>
        <taxon>Pseudogemmobacter</taxon>
    </lineage>
</organism>
<dbReference type="Pfam" id="PF00766">
    <property type="entry name" value="ETF_alpha"/>
    <property type="match status" value="1"/>
</dbReference>
<dbReference type="InterPro" id="IPR014731">
    <property type="entry name" value="ETF_asu_C"/>
</dbReference>
<comment type="similarity">
    <text evidence="1">Belongs to the ETF alpha-subunit/FixB family.</text>
</comment>
<protein>
    <submittedName>
        <fullName evidence="5">Acryloyl-CoA reductase electron transfer subunit beta</fullName>
    </submittedName>
</protein>
<keyword evidence="3" id="KW-0274">FAD</keyword>
<keyword evidence="3" id="KW-0285">Flavoprotein</keyword>
<evidence type="ECO:0000313" key="6">
    <source>
        <dbReference type="Proteomes" id="UP000277498"/>
    </source>
</evidence>
<sequence>MKILVYIEQIAGQTAGITGELLTLARGLAERTGGHVEALIASDAPESIGGSLAGADLVLTAADPAFAQYNPQAQAALIEAVIAARAPDLVLFGYTTMGMDLAPWLAARTGRPLAGYCIGLEPDGAGLKARSQIYGGKLIADVELPLPAIVVMAPGAVREAEGRGDEPAREAVAVPPGLAGGAVRFVSAQAPDANAIDITQVEKLVCVGRGIGEQDAIEEARGLASALGAELVSSRPLVDLGWMPKERQVGKSGRTVKPRLYLTLGVSGAPEHLEGMSAADLIIAVNTDANAPIFQVAHYRAVVDCADLIPEIVDELERQGLSHA</sequence>
<accession>A0A3P5WMA3</accession>